<gene>
    <name evidence="1" type="ORF">ACEU3E_33425</name>
</gene>
<sequence>MKIEIAESLMLSWLRHAKNCQVVQLNWKPSVGSWELFNEAEVELIMKETDQYFSEKYEGMNLFKMNRSYSQLIQQGEIDALGIELNQGTVQSIYAIDVAFHENGLNYASREETIARVLKKMIRTAMILQGYFNMSKGEIIFASPKVYSIISDPLRQCVGELQQLLEMRGLGFNFSLICNDDFRDKIFNVVTALSGSVSDTSELFMRSIQMYNLFASESEQRVVKQKKQPAARAYSGFKGFEEMKIGVFVRSSLSRLVSQDLLDSAEVERLMEEGYSKKVFNVPFPVLKEYDETRPINEQRYDHLGRARYYAEPFRVGEKQYLLCNHWVEELSRSYFEAWLEKYN</sequence>
<accession>A0ABV4VBT4</accession>
<dbReference type="Proteomes" id="UP001575622">
    <property type="component" value="Unassembled WGS sequence"/>
</dbReference>
<keyword evidence="2" id="KW-1185">Reference proteome</keyword>
<comment type="caution">
    <text evidence="1">The sequence shown here is derived from an EMBL/GenBank/DDBJ whole genome shotgun (WGS) entry which is preliminary data.</text>
</comment>
<dbReference type="RefSeq" id="WP_373956981.1">
    <property type="nucleotide sequence ID" value="NZ_JBHDLN010000029.1"/>
</dbReference>
<proteinExistence type="predicted"/>
<name>A0ABV4VBT4_9BACL</name>
<evidence type="ECO:0000313" key="1">
    <source>
        <dbReference type="EMBL" id="MFB0847083.1"/>
    </source>
</evidence>
<reference evidence="1 2" key="1">
    <citation type="submission" date="2024-09" db="EMBL/GenBank/DDBJ databases">
        <authorList>
            <person name="Makale K.P.P."/>
            <person name="Makhzoum A."/>
            <person name="Rantong G."/>
            <person name="Rahube T.O."/>
        </authorList>
    </citation>
    <scope>NUCLEOTIDE SEQUENCE [LARGE SCALE GENOMIC DNA]</scope>
    <source>
        <strain evidence="1 2">KM_D13</strain>
    </source>
</reference>
<dbReference type="EMBL" id="JBHDLN010000029">
    <property type="protein sequence ID" value="MFB0847083.1"/>
    <property type="molecule type" value="Genomic_DNA"/>
</dbReference>
<evidence type="ECO:0000313" key="2">
    <source>
        <dbReference type="Proteomes" id="UP001575622"/>
    </source>
</evidence>
<protein>
    <submittedName>
        <fullName evidence="1">Uncharacterized protein</fullName>
    </submittedName>
</protein>
<organism evidence="1 2">
    <name type="scientific">Paenibacillus oleatilyticus</name>
    <dbReference type="NCBI Taxonomy" id="2594886"/>
    <lineage>
        <taxon>Bacteria</taxon>
        <taxon>Bacillati</taxon>
        <taxon>Bacillota</taxon>
        <taxon>Bacilli</taxon>
        <taxon>Bacillales</taxon>
        <taxon>Paenibacillaceae</taxon>
        <taxon>Paenibacillus</taxon>
    </lineage>
</organism>